<organism evidence="6 7">
    <name type="scientific">Hominenteromicrobium mulieris</name>
    <dbReference type="NCBI Taxonomy" id="2885357"/>
    <lineage>
        <taxon>Bacteria</taxon>
        <taxon>Bacillati</taxon>
        <taxon>Bacillota</taxon>
        <taxon>Clostridia</taxon>
        <taxon>Eubacteriales</taxon>
        <taxon>Oscillospiraceae</taxon>
        <taxon>Hominenteromicrobium</taxon>
    </lineage>
</organism>
<dbReference type="GO" id="GO:0000917">
    <property type="term" value="P:division septum assembly"/>
    <property type="evidence" value="ECO:0007669"/>
    <property type="project" value="UniProtKB-KW"/>
</dbReference>
<dbReference type="EMBL" id="JAJEQC010000001">
    <property type="protein sequence ID" value="MCC2135569.1"/>
    <property type="molecule type" value="Genomic_DNA"/>
</dbReference>
<reference evidence="6" key="1">
    <citation type="submission" date="2021-10" db="EMBL/GenBank/DDBJ databases">
        <title>Anaerobic single-cell dispensing facilitates the cultivation of human gut bacteria.</title>
        <authorList>
            <person name="Afrizal A."/>
        </authorList>
    </citation>
    <scope>NUCLEOTIDE SEQUENCE</scope>
    <source>
        <strain evidence="6">CLA-AA-H250</strain>
    </source>
</reference>
<evidence type="ECO:0000256" key="2">
    <source>
        <dbReference type="ARBA" id="ARBA00023210"/>
    </source>
</evidence>
<dbReference type="RefSeq" id="WP_308448208.1">
    <property type="nucleotide sequence ID" value="NZ_JAJEQC010000001.1"/>
</dbReference>
<keyword evidence="3" id="KW-0131">Cell cycle</keyword>
<comment type="function">
    <text evidence="4">Cell division protein that is part of the divisome complex and is recruited early to the Z-ring. Probably stimulates Z-ring formation, perhaps through the cross-linking of FtsZ protofilaments. Its function overlaps with FtsA.</text>
</comment>
<keyword evidence="1 6" id="KW-0132">Cell division</keyword>
<dbReference type="PANTHER" id="PTHR35798">
    <property type="entry name" value="CELL DIVISION PROTEIN SEPF"/>
    <property type="match status" value="1"/>
</dbReference>
<gene>
    <name evidence="6" type="ORF">LKD31_00855</name>
</gene>
<evidence type="ECO:0000256" key="1">
    <source>
        <dbReference type="ARBA" id="ARBA00022618"/>
    </source>
</evidence>
<feature type="compositionally biased region" description="Low complexity" evidence="5">
    <location>
        <begin position="41"/>
        <end position="50"/>
    </location>
</feature>
<dbReference type="Proteomes" id="UP001199424">
    <property type="component" value="Unassembled WGS sequence"/>
</dbReference>
<evidence type="ECO:0000256" key="5">
    <source>
        <dbReference type="SAM" id="MobiDB-lite"/>
    </source>
</evidence>
<keyword evidence="2" id="KW-0717">Septation</keyword>
<dbReference type="Gene3D" id="3.30.110.150">
    <property type="entry name" value="SepF-like protein"/>
    <property type="match status" value="1"/>
</dbReference>
<name>A0AAE3AF23_9FIRM</name>
<dbReference type="Pfam" id="PF04472">
    <property type="entry name" value="SepF"/>
    <property type="match status" value="1"/>
</dbReference>
<sequence>MAGIVEKLQKMWNPPDDEYDEYYEDEATEPTADSREEQPSARRSFSSSSSNRVVNINHARAGAQVVVFKPNSFRDDTNSIADEINQGHTVVVNFEETNASEARYILAFLSGASYANHGEVRPIAAKTYIFTPAGVSLSGAEIRDDLAQNGVTF</sequence>
<evidence type="ECO:0000313" key="7">
    <source>
        <dbReference type="Proteomes" id="UP001199424"/>
    </source>
</evidence>
<comment type="caution">
    <text evidence="6">The sequence shown here is derived from an EMBL/GenBank/DDBJ whole genome shotgun (WGS) entry which is preliminary data.</text>
</comment>
<dbReference type="PANTHER" id="PTHR35798:SF1">
    <property type="entry name" value="CELL DIVISION PROTEIN SEPF"/>
    <property type="match status" value="1"/>
</dbReference>
<dbReference type="InterPro" id="IPR007561">
    <property type="entry name" value="Cell_div_SepF/SepF-rel"/>
</dbReference>
<dbReference type="AlphaFoldDB" id="A0AAE3AF23"/>
<feature type="region of interest" description="Disordered" evidence="5">
    <location>
        <begin position="1"/>
        <end position="50"/>
    </location>
</feature>
<proteinExistence type="predicted"/>
<evidence type="ECO:0000313" key="6">
    <source>
        <dbReference type="EMBL" id="MCC2135569.1"/>
    </source>
</evidence>
<accession>A0AAE3AF23</accession>
<evidence type="ECO:0000256" key="3">
    <source>
        <dbReference type="ARBA" id="ARBA00023306"/>
    </source>
</evidence>
<keyword evidence="7" id="KW-1185">Reference proteome</keyword>
<evidence type="ECO:0000256" key="4">
    <source>
        <dbReference type="ARBA" id="ARBA00044936"/>
    </source>
</evidence>
<feature type="compositionally biased region" description="Acidic residues" evidence="5">
    <location>
        <begin position="15"/>
        <end position="28"/>
    </location>
</feature>
<dbReference type="InterPro" id="IPR038594">
    <property type="entry name" value="SepF-like_sf"/>
</dbReference>
<protein>
    <submittedName>
        <fullName evidence="6">Cell division protein SepF</fullName>
    </submittedName>
</protein>
<dbReference type="InterPro" id="IPR023052">
    <property type="entry name" value="Cell_div_SepF"/>
</dbReference>